<comment type="caution">
    <text evidence="3">The sequence shown here is derived from an EMBL/GenBank/DDBJ whole genome shotgun (WGS) entry which is preliminary data.</text>
</comment>
<keyword evidence="1" id="KW-0175">Coiled coil</keyword>
<accession>A0A9J6CE88</accession>
<evidence type="ECO:0000313" key="3">
    <source>
        <dbReference type="EMBL" id="KAG5680136.1"/>
    </source>
</evidence>
<keyword evidence="4" id="KW-1185">Reference proteome</keyword>
<dbReference type="Proteomes" id="UP001107558">
    <property type="component" value="Chromosome 1"/>
</dbReference>
<evidence type="ECO:0000313" key="4">
    <source>
        <dbReference type="Proteomes" id="UP001107558"/>
    </source>
</evidence>
<name>A0A9J6CE88_POLVA</name>
<dbReference type="EMBL" id="JADBJN010000001">
    <property type="protein sequence ID" value="KAG5680136.1"/>
    <property type="molecule type" value="Genomic_DNA"/>
</dbReference>
<sequence length="232" mass="27388">MDTPLNKAHFYARRAMQMQNLEQKIEYIEKSIENFGLALSQSTNPKALESIQMQKEHNEKQLELLNYKMNFRNQKIASKQQQQKIDDDDYLPSNIRYDINERLANAITIQLDLYKNIETSDKMLEELKRYIPDNANFKMNEFQTLSSRFNELFEQLVACVDDTMRENEELKERLRTVEEKDTKLEIVETTSVTVTKIEDVSKEKDTQRDSDSSPEEMHELPPLELPPDFNLV</sequence>
<dbReference type="SUPFAM" id="SSF140361">
    <property type="entry name" value="MIT domain-like"/>
    <property type="match status" value="1"/>
</dbReference>
<dbReference type="InterPro" id="IPR039679">
    <property type="entry name" value="NRBF2"/>
</dbReference>
<dbReference type="AlphaFoldDB" id="A0A9J6CE88"/>
<evidence type="ECO:0000256" key="2">
    <source>
        <dbReference type="SAM" id="MobiDB-lite"/>
    </source>
</evidence>
<dbReference type="PANTHER" id="PTHR14964">
    <property type="entry name" value="NUCLEAR RECEPTOR BINDING FACTOR 2"/>
    <property type="match status" value="1"/>
</dbReference>
<dbReference type="GO" id="GO:0006914">
    <property type="term" value="P:autophagy"/>
    <property type="evidence" value="ECO:0007669"/>
    <property type="project" value="InterPro"/>
</dbReference>
<feature type="region of interest" description="Disordered" evidence="2">
    <location>
        <begin position="197"/>
        <end position="232"/>
    </location>
</feature>
<protein>
    <submittedName>
        <fullName evidence="3">Uncharacterized protein</fullName>
    </submittedName>
</protein>
<feature type="compositionally biased region" description="Basic and acidic residues" evidence="2">
    <location>
        <begin position="197"/>
        <end position="221"/>
    </location>
</feature>
<reference evidence="3" key="1">
    <citation type="submission" date="2021-03" db="EMBL/GenBank/DDBJ databases">
        <title>Chromosome level genome of the anhydrobiotic midge Polypedilum vanderplanki.</title>
        <authorList>
            <person name="Yoshida Y."/>
            <person name="Kikawada T."/>
            <person name="Gusev O."/>
        </authorList>
    </citation>
    <scope>NUCLEOTIDE SEQUENCE</scope>
    <source>
        <strain evidence="3">NIAS01</strain>
        <tissue evidence="3">Whole body or cell culture</tissue>
    </source>
</reference>
<proteinExistence type="predicted"/>
<dbReference type="OrthoDB" id="3694230at2759"/>
<evidence type="ECO:0000256" key="1">
    <source>
        <dbReference type="SAM" id="Coils"/>
    </source>
</evidence>
<organism evidence="3 4">
    <name type="scientific">Polypedilum vanderplanki</name>
    <name type="common">Sleeping chironomid midge</name>
    <dbReference type="NCBI Taxonomy" id="319348"/>
    <lineage>
        <taxon>Eukaryota</taxon>
        <taxon>Metazoa</taxon>
        <taxon>Ecdysozoa</taxon>
        <taxon>Arthropoda</taxon>
        <taxon>Hexapoda</taxon>
        <taxon>Insecta</taxon>
        <taxon>Pterygota</taxon>
        <taxon>Neoptera</taxon>
        <taxon>Endopterygota</taxon>
        <taxon>Diptera</taxon>
        <taxon>Nematocera</taxon>
        <taxon>Chironomoidea</taxon>
        <taxon>Chironomidae</taxon>
        <taxon>Chironominae</taxon>
        <taxon>Polypedilum</taxon>
        <taxon>Polypedilum</taxon>
    </lineage>
</organism>
<gene>
    <name evidence="3" type="ORF">PVAND_009661</name>
</gene>
<dbReference type="Gene3D" id="1.20.58.80">
    <property type="entry name" value="Phosphotransferase system, lactose/cellobiose-type IIA subunit"/>
    <property type="match status" value="1"/>
</dbReference>
<dbReference type="PANTHER" id="PTHR14964:SF2">
    <property type="entry name" value="NUCLEAR RECEPTOR-BINDING FACTOR 2"/>
    <property type="match status" value="1"/>
</dbReference>
<feature type="coiled-coil region" evidence="1">
    <location>
        <begin position="153"/>
        <end position="187"/>
    </location>
</feature>